<dbReference type="Proteomes" id="UP001145114">
    <property type="component" value="Unassembled WGS sequence"/>
</dbReference>
<keyword evidence="2" id="KW-1185">Reference proteome</keyword>
<evidence type="ECO:0000313" key="2">
    <source>
        <dbReference type="Proteomes" id="UP001145114"/>
    </source>
</evidence>
<feature type="non-terminal residue" evidence="1">
    <location>
        <position position="313"/>
    </location>
</feature>
<organism evidence="1 2">
    <name type="scientific">Spiromyces aspiralis</name>
    <dbReference type="NCBI Taxonomy" id="68401"/>
    <lineage>
        <taxon>Eukaryota</taxon>
        <taxon>Fungi</taxon>
        <taxon>Fungi incertae sedis</taxon>
        <taxon>Zoopagomycota</taxon>
        <taxon>Kickxellomycotina</taxon>
        <taxon>Kickxellomycetes</taxon>
        <taxon>Kickxellales</taxon>
        <taxon>Kickxellaceae</taxon>
        <taxon>Spiromyces</taxon>
    </lineage>
</organism>
<protein>
    <submittedName>
        <fullName evidence="1">Uncharacterized protein</fullName>
    </submittedName>
</protein>
<reference evidence="1" key="1">
    <citation type="submission" date="2022-06" db="EMBL/GenBank/DDBJ databases">
        <title>Phylogenomic reconstructions and comparative analyses of Kickxellomycotina fungi.</title>
        <authorList>
            <person name="Reynolds N.K."/>
            <person name="Stajich J.E."/>
            <person name="Barry K."/>
            <person name="Grigoriev I.V."/>
            <person name="Crous P."/>
            <person name="Smith M.E."/>
        </authorList>
    </citation>
    <scope>NUCLEOTIDE SEQUENCE</scope>
    <source>
        <strain evidence="1">RSA 2271</strain>
    </source>
</reference>
<dbReference type="EMBL" id="JAMZIH010008204">
    <property type="protein sequence ID" value="KAJ1672545.1"/>
    <property type="molecule type" value="Genomic_DNA"/>
</dbReference>
<gene>
    <name evidence="1" type="ORF">EV182_006970</name>
</gene>
<sequence>MNYKEEIQTLDEAIRRTYEQVKSHKYYNSITHNIKNIHVNSPPTSETTPLTPPTKPKEQDTEVDKLTRQLAKMVLQISKQQQQPSSRTPYCPYCDSDSHFRRQCSLLDKDLKNGRVRLINGKVATTNGTILQTNRGQGGIRALMLKQEDQSARVNLISCSSIREQAQRAVLRLTTDLYDDDNTDDTDEQTYEVAAQKRHRLDAPPEVVPARKVVRTVESESTPRMTTPPSQPRHDKPTVNNNDEQETPYHKTQFHYMAPIQEGVDTNSVIKERLQGTEIKLTLKELLAIAPAARREMDKLVTRRRIANEEPTV</sequence>
<name>A0ACC1H836_9FUNG</name>
<accession>A0ACC1H836</accession>
<comment type="caution">
    <text evidence="1">The sequence shown here is derived from an EMBL/GenBank/DDBJ whole genome shotgun (WGS) entry which is preliminary data.</text>
</comment>
<evidence type="ECO:0000313" key="1">
    <source>
        <dbReference type="EMBL" id="KAJ1672545.1"/>
    </source>
</evidence>
<proteinExistence type="predicted"/>